<dbReference type="InterPro" id="IPR006680">
    <property type="entry name" value="Amidohydro-rel"/>
</dbReference>
<dbReference type="Proteomes" id="UP001147746">
    <property type="component" value="Unassembled WGS sequence"/>
</dbReference>
<reference evidence="2" key="2">
    <citation type="journal article" date="2023" name="IMA Fungus">
        <title>Comparative genomic study of the Penicillium genus elucidates a diverse pangenome and 15 lateral gene transfer events.</title>
        <authorList>
            <person name="Petersen C."/>
            <person name="Sorensen T."/>
            <person name="Nielsen M.R."/>
            <person name="Sondergaard T.E."/>
            <person name="Sorensen J.L."/>
            <person name="Fitzpatrick D.A."/>
            <person name="Frisvad J.C."/>
            <person name="Nielsen K.L."/>
        </authorList>
    </citation>
    <scope>NUCLEOTIDE SEQUENCE</scope>
    <source>
        <strain evidence="2">IBT 21472</strain>
    </source>
</reference>
<dbReference type="PANTHER" id="PTHR35563:SF2">
    <property type="entry name" value="BARREL METAL-DEPENDENT HYDROLASE, PUTATIVE (AFU_ORTHOLOGUE AFUA_1G16240)-RELATED"/>
    <property type="match status" value="1"/>
</dbReference>
<sequence>MEPNVEDMWNTHVHCFDPALYPFRSTRTYTPPPAPLKALVKQSRASRLVLVQASVEDGPAGLLGHLRRIRAEYPHLLARGIMCMDENWIKLTQEDFTTLHYFGVRYCRIHGFLGGGKTDTASLQEQIRLFAKSYPSKQMGWGLSAQLPLATWASLKDFFLHDPEVASLSIIADHVGCATPTDIGNASLDEFVQLLHAGRINVKISALYRRSGEDVSTMKPIIQRYADSAPSALLWGSDWPHVDASSRSSDSQVITKAIDPIKELALLQDWLTRDQFRKMLVENPGRLFGP</sequence>
<dbReference type="AlphaFoldDB" id="A0A9W9KYR8"/>
<evidence type="ECO:0000313" key="2">
    <source>
        <dbReference type="EMBL" id="KAJ5331445.1"/>
    </source>
</evidence>
<dbReference type="Pfam" id="PF04909">
    <property type="entry name" value="Amidohydro_2"/>
    <property type="match status" value="1"/>
</dbReference>
<reference evidence="2" key="1">
    <citation type="submission" date="2022-12" db="EMBL/GenBank/DDBJ databases">
        <authorList>
            <person name="Petersen C."/>
        </authorList>
    </citation>
    <scope>NUCLEOTIDE SEQUENCE</scope>
    <source>
        <strain evidence="2">IBT 21472</strain>
    </source>
</reference>
<protein>
    <recommendedName>
        <fullName evidence="1">Amidohydrolase-related domain-containing protein</fullName>
    </recommendedName>
</protein>
<name>A0A9W9KYR8_9EURO</name>
<dbReference type="PANTHER" id="PTHR35563">
    <property type="entry name" value="BARREL METAL-DEPENDENT HYDROLASE, PUTATIVE (AFU_ORTHOLOGUE AFUA_1G16240)-RELATED"/>
    <property type="match status" value="1"/>
</dbReference>
<dbReference type="InterPro" id="IPR032466">
    <property type="entry name" value="Metal_Hydrolase"/>
</dbReference>
<accession>A0A9W9KYR8</accession>
<keyword evidence="3" id="KW-1185">Reference proteome</keyword>
<evidence type="ECO:0000313" key="3">
    <source>
        <dbReference type="Proteomes" id="UP001147746"/>
    </source>
</evidence>
<evidence type="ECO:0000259" key="1">
    <source>
        <dbReference type="Pfam" id="PF04909"/>
    </source>
</evidence>
<dbReference type="GO" id="GO:0016787">
    <property type="term" value="F:hydrolase activity"/>
    <property type="evidence" value="ECO:0007669"/>
    <property type="project" value="InterPro"/>
</dbReference>
<dbReference type="InterPro" id="IPR052358">
    <property type="entry name" value="Aro_Compnd_Degr_Hydrolases"/>
</dbReference>
<organism evidence="2 3">
    <name type="scientific">Penicillium atrosanguineum</name>
    <dbReference type="NCBI Taxonomy" id="1132637"/>
    <lineage>
        <taxon>Eukaryota</taxon>
        <taxon>Fungi</taxon>
        <taxon>Dikarya</taxon>
        <taxon>Ascomycota</taxon>
        <taxon>Pezizomycotina</taxon>
        <taxon>Eurotiomycetes</taxon>
        <taxon>Eurotiomycetidae</taxon>
        <taxon>Eurotiales</taxon>
        <taxon>Aspergillaceae</taxon>
        <taxon>Penicillium</taxon>
    </lineage>
</organism>
<dbReference type="Gene3D" id="3.20.20.140">
    <property type="entry name" value="Metal-dependent hydrolases"/>
    <property type="match status" value="1"/>
</dbReference>
<dbReference type="EMBL" id="JAPZBO010000001">
    <property type="protein sequence ID" value="KAJ5331445.1"/>
    <property type="molecule type" value="Genomic_DNA"/>
</dbReference>
<dbReference type="OrthoDB" id="2135488at2759"/>
<comment type="caution">
    <text evidence="2">The sequence shown here is derived from an EMBL/GenBank/DDBJ whole genome shotgun (WGS) entry which is preliminary data.</text>
</comment>
<dbReference type="SUPFAM" id="SSF51556">
    <property type="entry name" value="Metallo-dependent hydrolases"/>
    <property type="match status" value="1"/>
</dbReference>
<gene>
    <name evidence="2" type="ORF">N7476_001228</name>
</gene>
<proteinExistence type="predicted"/>
<feature type="domain" description="Amidohydrolase-related" evidence="1">
    <location>
        <begin position="11"/>
        <end position="289"/>
    </location>
</feature>